<dbReference type="Gene3D" id="3.40.30.10">
    <property type="entry name" value="Glutaredoxin"/>
    <property type="match status" value="1"/>
</dbReference>
<dbReference type="InterPro" id="IPR036249">
    <property type="entry name" value="Thioredoxin-like_sf"/>
</dbReference>
<dbReference type="KEGG" id="wma:WM2015_685"/>
<dbReference type="Proteomes" id="UP000066624">
    <property type="component" value="Chromosome"/>
</dbReference>
<dbReference type="RefSeq" id="WP_049724730.1">
    <property type="nucleotide sequence ID" value="NZ_CP012154.1"/>
</dbReference>
<dbReference type="PATRIC" id="fig|1579979.3.peg.695"/>
<dbReference type="PROSITE" id="PS51353">
    <property type="entry name" value="ARSC"/>
    <property type="match status" value="1"/>
</dbReference>
<organism evidence="3 4">
    <name type="scientific">Wenzhouxiangella marina</name>
    <dbReference type="NCBI Taxonomy" id="1579979"/>
    <lineage>
        <taxon>Bacteria</taxon>
        <taxon>Pseudomonadati</taxon>
        <taxon>Pseudomonadota</taxon>
        <taxon>Gammaproteobacteria</taxon>
        <taxon>Chromatiales</taxon>
        <taxon>Wenzhouxiangellaceae</taxon>
        <taxon>Wenzhouxiangella</taxon>
    </lineage>
</organism>
<dbReference type="EMBL" id="CP012154">
    <property type="protein sequence ID" value="AKS41066.1"/>
    <property type="molecule type" value="Genomic_DNA"/>
</dbReference>
<evidence type="ECO:0000313" key="4">
    <source>
        <dbReference type="Proteomes" id="UP000066624"/>
    </source>
</evidence>
<dbReference type="AlphaFoldDB" id="A0A0K0XTW6"/>
<accession>A0A0K0XTW6</accession>
<protein>
    <submittedName>
        <fullName evidence="3">ArsC family transcriptional regulator</fullName>
    </submittedName>
</protein>
<evidence type="ECO:0000313" key="3">
    <source>
        <dbReference type="EMBL" id="AKS41066.1"/>
    </source>
</evidence>
<dbReference type="PANTHER" id="PTHR30041">
    <property type="entry name" value="ARSENATE REDUCTASE"/>
    <property type="match status" value="1"/>
</dbReference>
<reference evidence="4" key="1">
    <citation type="submission" date="2015-07" db="EMBL/GenBank/DDBJ databases">
        <authorList>
            <person name="Kim K.M."/>
        </authorList>
    </citation>
    <scope>NUCLEOTIDE SEQUENCE [LARGE SCALE GENOMIC DNA]</scope>
    <source>
        <strain evidence="4">KCTC 42284</strain>
    </source>
</reference>
<dbReference type="PANTHER" id="PTHR30041:SF8">
    <property type="entry name" value="PROTEIN YFFB"/>
    <property type="match status" value="1"/>
</dbReference>
<sequence>MKIHGIKACDTCRKALKWLEAEGHEHHWHDLRADGIDAETIQRWIDGVGLEALVNRRSTTWRQLDEADREAAMDPARAAGFLAEHPTLIKRPVFDAGGRIHVGFNESVKQAL</sequence>
<dbReference type="OrthoDB" id="9803749at2"/>
<dbReference type="CDD" id="cd03035">
    <property type="entry name" value="ArsC_Yffb"/>
    <property type="match status" value="1"/>
</dbReference>
<evidence type="ECO:0000256" key="2">
    <source>
        <dbReference type="PROSITE-ProRule" id="PRU01282"/>
    </source>
</evidence>
<dbReference type="STRING" id="1579979.WM2015_685"/>
<evidence type="ECO:0000256" key="1">
    <source>
        <dbReference type="ARBA" id="ARBA00007198"/>
    </source>
</evidence>
<comment type="similarity">
    <text evidence="1 2">Belongs to the ArsC family.</text>
</comment>
<dbReference type="InterPro" id="IPR006504">
    <property type="entry name" value="Tscrpt_reg_Spx/MgsR"/>
</dbReference>
<dbReference type="SUPFAM" id="SSF52833">
    <property type="entry name" value="Thioredoxin-like"/>
    <property type="match status" value="1"/>
</dbReference>
<proteinExistence type="inferred from homology"/>
<dbReference type="NCBIfam" id="TIGR01617">
    <property type="entry name" value="arsC_related"/>
    <property type="match status" value="1"/>
</dbReference>
<dbReference type="InterPro" id="IPR006660">
    <property type="entry name" value="Arsenate_reductase-like"/>
</dbReference>
<gene>
    <name evidence="3" type="ORF">WM2015_685</name>
</gene>
<name>A0A0K0XTW6_9GAMM</name>
<dbReference type="Pfam" id="PF03960">
    <property type="entry name" value="ArsC"/>
    <property type="match status" value="1"/>
</dbReference>
<keyword evidence="4" id="KW-1185">Reference proteome</keyword>